<evidence type="ECO:0000256" key="2">
    <source>
        <dbReference type="ARBA" id="ARBA00023015"/>
    </source>
</evidence>
<dbReference type="Gene3D" id="3.40.630.30">
    <property type="match status" value="1"/>
</dbReference>
<dbReference type="RefSeq" id="WP_045041810.1">
    <property type="nucleotide sequence ID" value="NZ_JZTB01000002.1"/>
</dbReference>
<dbReference type="Proteomes" id="UP000240728">
    <property type="component" value="Unassembled WGS sequence"/>
</dbReference>
<evidence type="ECO:0000313" key="7">
    <source>
        <dbReference type="EMBL" id="PSX43459.1"/>
    </source>
</evidence>
<dbReference type="InterPro" id="IPR050769">
    <property type="entry name" value="NAT_camello-type"/>
</dbReference>
<keyword evidence="4" id="KW-0804">Transcription</keyword>
<dbReference type="AlphaFoldDB" id="A0AAX0YTG0"/>
<dbReference type="Gene3D" id="1.10.10.10">
    <property type="entry name" value="Winged helix-like DNA-binding domain superfamily/Winged helix DNA-binding domain"/>
    <property type="match status" value="1"/>
</dbReference>
<evidence type="ECO:0000256" key="1">
    <source>
        <dbReference type="ARBA" id="ARBA00022679"/>
    </source>
</evidence>
<evidence type="ECO:0000259" key="6">
    <source>
        <dbReference type="PROSITE" id="PS51186"/>
    </source>
</evidence>
<dbReference type="PANTHER" id="PTHR13947">
    <property type="entry name" value="GNAT FAMILY N-ACETYLTRANSFERASE"/>
    <property type="match status" value="1"/>
</dbReference>
<evidence type="ECO:0000256" key="4">
    <source>
        <dbReference type="ARBA" id="ARBA00023163"/>
    </source>
</evidence>
<dbReference type="SMART" id="SM00347">
    <property type="entry name" value="HTH_MARR"/>
    <property type="match status" value="1"/>
</dbReference>
<dbReference type="SUPFAM" id="SSF46785">
    <property type="entry name" value="Winged helix' DNA-binding domain"/>
    <property type="match status" value="1"/>
</dbReference>
<dbReference type="PROSITE" id="PS50995">
    <property type="entry name" value="HTH_MARR_2"/>
    <property type="match status" value="1"/>
</dbReference>
<dbReference type="InterPro" id="IPR036388">
    <property type="entry name" value="WH-like_DNA-bd_sf"/>
</dbReference>
<feature type="domain" description="HTH marR-type" evidence="5">
    <location>
        <begin position="1"/>
        <end position="133"/>
    </location>
</feature>
<dbReference type="GO" id="GO:0003700">
    <property type="term" value="F:DNA-binding transcription factor activity"/>
    <property type="evidence" value="ECO:0007669"/>
    <property type="project" value="InterPro"/>
</dbReference>
<reference evidence="7 8" key="1">
    <citation type="submission" date="2018-01" db="EMBL/GenBank/DDBJ databases">
        <title>Whole genome sequencing of Histamine producing bacteria.</title>
        <authorList>
            <person name="Butler K."/>
        </authorList>
    </citation>
    <scope>NUCLEOTIDE SEQUENCE [LARGE SCALE GENOMIC DNA]</scope>
    <source>
        <strain evidence="7 8">A1-4</strain>
    </source>
</reference>
<dbReference type="CDD" id="cd00090">
    <property type="entry name" value="HTH_ARSR"/>
    <property type="match status" value="1"/>
</dbReference>
<evidence type="ECO:0000256" key="3">
    <source>
        <dbReference type="ARBA" id="ARBA00023125"/>
    </source>
</evidence>
<dbReference type="InterPro" id="IPR000182">
    <property type="entry name" value="GNAT_dom"/>
</dbReference>
<dbReference type="InterPro" id="IPR000835">
    <property type="entry name" value="HTH_MarR-typ"/>
</dbReference>
<dbReference type="InterPro" id="IPR023187">
    <property type="entry name" value="Tscrpt_reg_MarR-type_CS"/>
</dbReference>
<keyword evidence="3" id="KW-0238">DNA-binding</keyword>
<comment type="caution">
    <text evidence="7">The sequence shown here is derived from an EMBL/GenBank/DDBJ whole genome shotgun (WGS) entry which is preliminary data.</text>
</comment>
<evidence type="ECO:0000313" key="8">
    <source>
        <dbReference type="Proteomes" id="UP000240728"/>
    </source>
</evidence>
<dbReference type="GO" id="GO:0003677">
    <property type="term" value="F:DNA binding"/>
    <property type="evidence" value="ECO:0007669"/>
    <property type="project" value="UniProtKB-KW"/>
</dbReference>
<dbReference type="Pfam" id="PF00583">
    <property type="entry name" value="Acetyltransf_1"/>
    <property type="match status" value="1"/>
</dbReference>
<dbReference type="PROSITE" id="PS51186">
    <property type="entry name" value="GNAT"/>
    <property type="match status" value="1"/>
</dbReference>
<dbReference type="InterPro" id="IPR036390">
    <property type="entry name" value="WH_DNA-bd_sf"/>
</dbReference>
<dbReference type="GO" id="GO:0008080">
    <property type="term" value="F:N-acetyltransferase activity"/>
    <property type="evidence" value="ECO:0007669"/>
    <property type="project" value="InterPro"/>
</dbReference>
<dbReference type="Pfam" id="PF12802">
    <property type="entry name" value="MarR_2"/>
    <property type="match status" value="1"/>
</dbReference>
<keyword evidence="8" id="KW-1185">Reference proteome</keyword>
<accession>A0AAX0YTG0</accession>
<dbReference type="InterPro" id="IPR016181">
    <property type="entry name" value="Acyl_CoA_acyltransferase"/>
</dbReference>
<dbReference type="CDD" id="cd04301">
    <property type="entry name" value="NAT_SF"/>
    <property type="match status" value="1"/>
</dbReference>
<organism evidence="7 8">
    <name type="scientific">Photobacterium kishitanii</name>
    <dbReference type="NCBI Taxonomy" id="318456"/>
    <lineage>
        <taxon>Bacteria</taxon>
        <taxon>Pseudomonadati</taxon>
        <taxon>Pseudomonadota</taxon>
        <taxon>Gammaproteobacteria</taxon>
        <taxon>Vibrionales</taxon>
        <taxon>Vibrionaceae</taxon>
        <taxon>Photobacterium</taxon>
    </lineage>
</organism>
<dbReference type="PROSITE" id="PS01117">
    <property type="entry name" value="HTH_MARR_1"/>
    <property type="match status" value="1"/>
</dbReference>
<dbReference type="InterPro" id="IPR011991">
    <property type="entry name" value="ArsR-like_HTH"/>
</dbReference>
<name>A0AAX0YTG0_9GAMM</name>
<proteinExistence type="predicted"/>
<dbReference type="SUPFAM" id="SSF55729">
    <property type="entry name" value="Acyl-CoA N-acyltransferases (Nat)"/>
    <property type="match status" value="1"/>
</dbReference>
<sequence>MHPQQLRQLSRQLVRQLGMLNNQCGAMALTPVQAHTLIELEQGPCSVSQMALHLKVDKSNASRNLAMLLNQDLVTTISHPTDRRSQLSQLTSTGQQALQQLHRQLDINSQHILDQLDDDEISHLGSSLHRYSRALTAVEQQQEYKIRPITAFDNTAIATIIRKVSLEYGLTGDKGYSVNDPILDNMAHVYRPDNCNYWVIEKDQRILGGGGVAALAGQEDWCELQKMYFLPALRGKGLARKIAVQALKFARQQGYKGCYLETTAALKEAIYLYQSLGFVNIPQRMGNTGHESCEIKMIKTF</sequence>
<keyword evidence="1" id="KW-0808">Transferase</keyword>
<dbReference type="EMBL" id="PYOZ01000016">
    <property type="protein sequence ID" value="PSX43459.1"/>
    <property type="molecule type" value="Genomic_DNA"/>
</dbReference>
<feature type="domain" description="N-acetyltransferase" evidence="6">
    <location>
        <begin position="144"/>
        <end position="301"/>
    </location>
</feature>
<evidence type="ECO:0000259" key="5">
    <source>
        <dbReference type="PROSITE" id="PS50995"/>
    </source>
</evidence>
<gene>
    <name evidence="7" type="ORF">C0W53_18755</name>
</gene>
<keyword evidence="2" id="KW-0805">Transcription regulation</keyword>
<protein>
    <submittedName>
        <fullName evidence="7">GNAT family N-acetyltransferase</fullName>
    </submittedName>
</protein>
<dbReference type="PANTHER" id="PTHR13947:SF37">
    <property type="entry name" value="LD18367P"/>
    <property type="match status" value="1"/>
</dbReference>